<reference evidence="2 3" key="1">
    <citation type="submission" date="2021-06" db="EMBL/GenBank/DDBJ databases">
        <authorList>
            <person name="Sun Q."/>
            <person name="Li D."/>
        </authorList>
    </citation>
    <scope>NUCLEOTIDE SEQUENCE [LARGE SCALE GENOMIC DNA]</scope>
    <source>
        <strain evidence="2 3">MSJ-2</strain>
    </source>
</reference>
<evidence type="ECO:0008006" key="4">
    <source>
        <dbReference type="Google" id="ProtNLM"/>
    </source>
</evidence>
<accession>A0ABS6F8Z8</accession>
<comment type="caution">
    <text evidence="2">The sequence shown here is derived from an EMBL/GenBank/DDBJ whole genome shotgun (WGS) entry which is preliminary data.</text>
</comment>
<dbReference type="RefSeq" id="WP_216632210.1">
    <property type="nucleotide sequence ID" value="NZ_JAHLQN010000001.1"/>
</dbReference>
<dbReference type="PROSITE" id="PS51257">
    <property type="entry name" value="PROKAR_LIPOPROTEIN"/>
    <property type="match status" value="1"/>
</dbReference>
<name>A0ABS6F8Z8_9FIRM</name>
<protein>
    <recommendedName>
        <fullName evidence="4">Lipoprotein</fullName>
    </recommendedName>
</protein>
<gene>
    <name evidence="2" type="ORF">KQI82_07515</name>
</gene>
<dbReference type="EMBL" id="JAHLQN010000001">
    <property type="protein sequence ID" value="MBU5626761.1"/>
    <property type="molecule type" value="Genomic_DNA"/>
</dbReference>
<evidence type="ECO:0000313" key="3">
    <source>
        <dbReference type="Proteomes" id="UP000787672"/>
    </source>
</evidence>
<keyword evidence="3" id="KW-1185">Reference proteome</keyword>
<sequence length="273" mass="29363">MKKVRIIPCLAAFAAILSACTRISQADGTSCGGEADSAGAFAAYSAFGLTYEERSGQLLFGGDRVRYFEDLYPVDENAAGMTFFDREGVVDVRAERDFSGLTRNADGSFDPGGVLTGLRVCSESEFQSRDLEPLLHPDPGTAQAGEPMSAEELAALYAEYQPLGLSYDVSRDALLWDGETVRYFCDVRSSNGKTPESGRFRGTITNHWTDGGTVDVVTLRDYGRPDGDGNGTLTGLKACTKAEFDARTAADAQGGYIRYYSAAPGTNHQTTEE</sequence>
<proteinExistence type="predicted"/>
<evidence type="ECO:0000313" key="2">
    <source>
        <dbReference type="EMBL" id="MBU5626761.1"/>
    </source>
</evidence>
<evidence type="ECO:0000256" key="1">
    <source>
        <dbReference type="SAM" id="SignalP"/>
    </source>
</evidence>
<feature type="signal peptide" evidence="1">
    <location>
        <begin position="1"/>
        <end position="26"/>
    </location>
</feature>
<dbReference type="Proteomes" id="UP000787672">
    <property type="component" value="Unassembled WGS sequence"/>
</dbReference>
<feature type="chain" id="PRO_5047330527" description="Lipoprotein" evidence="1">
    <location>
        <begin position="27"/>
        <end position="273"/>
    </location>
</feature>
<keyword evidence="1" id="KW-0732">Signal</keyword>
<organism evidence="2 3">
    <name type="scientific">Dysosmobacter acutus</name>
    <dbReference type="NCBI Taxonomy" id="2841504"/>
    <lineage>
        <taxon>Bacteria</taxon>
        <taxon>Bacillati</taxon>
        <taxon>Bacillota</taxon>
        <taxon>Clostridia</taxon>
        <taxon>Eubacteriales</taxon>
        <taxon>Oscillospiraceae</taxon>
        <taxon>Dysosmobacter</taxon>
    </lineage>
</organism>